<dbReference type="GO" id="GO:0046872">
    <property type="term" value="F:metal ion binding"/>
    <property type="evidence" value="ECO:0007669"/>
    <property type="project" value="UniProtKB-KW"/>
</dbReference>
<dbReference type="InterPro" id="IPR017896">
    <property type="entry name" value="4Fe4S_Fe-S-bd"/>
</dbReference>
<reference evidence="8 9" key="1">
    <citation type="submission" date="2019-08" db="EMBL/GenBank/DDBJ databases">
        <authorList>
            <person name="Chen S.-C."/>
            <person name="Lai M.-C."/>
            <person name="You Y.-T."/>
        </authorList>
    </citation>
    <scope>NUCLEOTIDE SEQUENCE [LARGE SCALE GENOMIC DNA]</scope>
    <source>
        <strain evidence="8 9">P2F9704a</strain>
    </source>
</reference>
<keyword evidence="5" id="KW-0408">Iron</keyword>
<evidence type="ECO:0000256" key="6">
    <source>
        <dbReference type="ARBA" id="ARBA00023014"/>
    </source>
</evidence>
<dbReference type="InterPro" id="IPR017900">
    <property type="entry name" value="4Fe4S_Fe_S_CS"/>
</dbReference>
<dbReference type="GO" id="GO:0016491">
    <property type="term" value="F:oxidoreductase activity"/>
    <property type="evidence" value="ECO:0007669"/>
    <property type="project" value="UniProtKB-KW"/>
</dbReference>
<dbReference type="Gene3D" id="3.30.70.20">
    <property type="match status" value="1"/>
</dbReference>
<keyword evidence="4" id="KW-0560">Oxidoreductase</keyword>
<dbReference type="InterPro" id="IPR051329">
    <property type="entry name" value="NIR_SIR_4Fe-4S"/>
</dbReference>
<dbReference type="Gene3D" id="3.30.413.10">
    <property type="entry name" value="Sulfite Reductase Hemoprotein, domain 1"/>
    <property type="match status" value="1"/>
</dbReference>
<dbReference type="InterPro" id="IPR006067">
    <property type="entry name" value="NO2/SO3_Rdtase_4Fe4S_dom"/>
</dbReference>
<dbReference type="SUPFAM" id="SSF55124">
    <property type="entry name" value="Nitrite/Sulfite reductase N-terminal domain-like"/>
    <property type="match status" value="1"/>
</dbReference>
<organism evidence="8 9">
    <name type="scientific">Methanocalculus taiwanensis</name>
    <dbReference type="NCBI Taxonomy" id="106207"/>
    <lineage>
        <taxon>Archaea</taxon>
        <taxon>Methanobacteriati</taxon>
        <taxon>Methanobacteriota</taxon>
        <taxon>Stenosarchaea group</taxon>
        <taxon>Methanomicrobia</taxon>
        <taxon>Methanomicrobiales</taxon>
        <taxon>Methanocalculaceae</taxon>
        <taxon>Methanocalculus</taxon>
    </lineage>
</organism>
<dbReference type="AlphaFoldDB" id="A0ABD4TKQ4"/>
<keyword evidence="3" id="KW-0479">Metal-binding</keyword>
<dbReference type="InterPro" id="IPR006066">
    <property type="entry name" value="NO2/SO3_Rdtase_FeS/sirohaem_BS"/>
</dbReference>
<feature type="domain" description="4Fe-4S ferredoxin-type" evidence="7">
    <location>
        <begin position="189"/>
        <end position="218"/>
    </location>
</feature>
<dbReference type="PRINTS" id="PR00397">
    <property type="entry name" value="SIROHAEM"/>
</dbReference>
<feature type="domain" description="4Fe-4S ferredoxin-type" evidence="7">
    <location>
        <begin position="160"/>
        <end position="188"/>
    </location>
</feature>
<dbReference type="Proteomes" id="UP001524383">
    <property type="component" value="Unassembled WGS sequence"/>
</dbReference>
<dbReference type="GO" id="GO:0051539">
    <property type="term" value="F:4 iron, 4 sulfur cluster binding"/>
    <property type="evidence" value="ECO:0007669"/>
    <property type="project" value="UniProtKB-KW"/>
</dbReference>
<evidence type="ECO:0000256" key="4">
    <source>
        <dbReference type="ARBA" id="ARBA00023002"/>
    </source>
</evidence>
<evidence type="ECO:0000256" key="2">
    <source>
        <dbReference type="ARBA" id="ARBA00022617"/>
    </source>
</evidence>
<dbReference type="PANTHER" id="PTHR32439:SF9">
    <property type="entry name" value="BLR3264 PROTEIN"/>
    <property type="match status" value="1"/>
</dbReference>
<dbReference type="SUPFAM" id="SSF54862">
    <property type="entry name" value="4Fe-4S ferredoxins"/>
    <property type="match status" value="1"/>
</dbReference>
<evidence type="ECO:0000256" key="1">
    <source>
        <dbReference type="ARBA" id="ARBA00022485"/>
    </source>
</evidence>
<dbReference type="SUPFAM" id="SSF56014">
    <property type="entry name" value="Nitrite and sulphite reductase 4Fe-4S domain-like"/>
    <property type="match status" value="1"/>
</dbReference>
<keyword evidence="2" id="KW-0349">Heme</keyword>
<name>A0ABD4TKQ4_9EURY</name>
<dbReference type="InterPro" id="IPR005117">
    <property type="entry name" value="NiRdtase/SiRdtase_haem-b_fer"/>
</dbReference>
<dbReference type="Pfam" id="PF01077">
    <property type="entry name" value="NIR_SIR"/>
    <property type="match status" value="1"/>
</dbReference>
<keyword evidence="1" id="KW-0004">4Fe-4S</keyword>
<evidence type="ECO:0000256" key="5">
    <source>
        <dbReference type="ARBA" id="ARBA00023004"/>
    </source>
</evidence>
<sequence length="294" mass="32837">MSVRPKIQKNLEDRGGVITGTNKEFRTIRLRIPGGIISPDQLVHIGKTAKKIGSGTVHLTIRQTIEISHVPIDKIPTLIRDLEKKEIFLGAEYQEVVNITACPGTDRCRYSIIDTRNILLQLDNKHHGRDMPIKVRIAISSCPNGCTSERASEIGITGLRTPIRNEGLCTGCGTCAHTCKENAIIMINGRLHLDTSLCVNCGMCIDSCPFHIIKGHPPMFMITVGGRRGRHMVQGRELIVVDSEEKAIAVVDTVIDWIYRYAYSGKTLTDQMDAMKFSVFQKRIQRDFPVSRTE</sequence>
<evidence type="ECO:0000259" key="7">
    <source>
        <dbReference type="PROSITE" id="PS51379"/>
    </source>
</evidence>
<dbReference type="InterPro" id="IPR045854">
    <property type="entry name" value="NO2/SO3_Rdtase_4Fe4S_sf"/>
</dbReference>
<dbReference type="Pfam" id="PF00037">
    <property type="entry name" value="Fer4"/>
    <property type="match status" value="2"/>
</dbReference>
<accession>A0ABD4TKQ4</accession>
<proteinExistence type="predicted"/>
<keyword evidence="9" id="KW-1185">Reference proteome</keyword>
<comment type="caution">
    <text evidence="8">The sequence shown here is derived from an EMBL/GenBank/DDBJ whole genome shotgun (WGS) entry which is preliminary data.</text>
</comment>
<protein>
    <submittedName>
        <fullName evidence="8">Nitrite reductase</fullName>
    </submittedName>
</protein>
<dbReference type="RefSeq" id="WP_255333446.1">
    <property type="nucleotide sequence ID" value="NZ_VOTZ01000032.1"/>
</dbReference>
<evidence type="ECO:0000313" key="8">
    <source>
        <dbReference type="EMBL" id="MCQ1539479.1"/>
    </source>
</evidence>
<evidence type="ECO:0000313" key="9">
    <source>
        <dbReference type="Proteomes" id="UP001524383"/>
    </source>
</evidence>
<dbReference type="PANTHER" id="PTHR32439">
    <property type="entry name" value="FERREDOXIN--NITRITE REDUCTASE, CHLOROPLASTIC"/>
    <property type="match status" value="1"/>
</dbReference>
<keyword evidence="6" id="KW-0411">Iron-sulfur</keyword>
<dbReference type="PROSITE" id="PS51379">
    <property type="entry name" value="4FE4S_FER_2"/>
    <property type="match status" value="2"/>
</dbReference>
<dbReference type="EMBL" id="VOTZ01000032">
    <property type="protein sequence ID" value="MCQ1539479.1"/>
    <property type="molecule type" value="Genomic_DNA"/>
</dbReference>
<dbReference type="InterPro" id="IPR036136">
    <property type="entry name" value="Nit/Sulf_reduc_fer-like_dom_sf"/>
</dbReference>
<evidence type="ECO:0000256" key="3">
    <source>
        <dbReference type="ARBA" id="ARBA00022723"/>
    </source>
</evidence>
<gene>
    <name evidence="8" type="ORF">FTO68_10875</name>
</gene>
<dbReference type="Pfam" id="PF03460">
    <property type="entry name" value="NIR_SIR_ferr"/>
    <property type="match status" value="1"/>
</dbReference>
<dbReference type="PROSITE" id="PS00198">
    <property type="entry name" value="4FE4S_FER_1"/>
    <property type="match status" value="1"/>
</dbReference>